<evidence type="ECO:0000256" key="6">
    <source>
        <dbReference type="SAM" id="Phobius"/>
    </source>
</evidence>
<keyword evidence="4" id="KW-0106">Calcium</keyword>
<evidence type="ECO:0000256" key="2">
    <source>
        <dbReference type="ARBA" id="ARBA00022525"/>
    </source>
</evidence>
<evidence type="ECO:0000313" key="8">
    <source>
        <dbReference type="Proteomes" id="UP000228533"/>
    </source>
</evidence>
<dbReference type="AlphaFoldDB" id="A0A2M6WU84"/>
<keyword evidence="5" id="KW-0175">Coiled coil</keyword>
<sequence length="337" mass="37068">MLNNFKFLATMICSQCGREIPDNSLSCNYCGKIFVTKRASLDRVDGATLKDKNVASLTSVNQAVKTANTEASAVTKAVQMRRFQRWFFYAVIGIIFSFGVFYVVKITNENTALISSLAGTNTKLNKTKQEMDEAQKQLAETNNRVLSSNSTLEEVRSQLTKTNSSLSSTIEDNRKLTEQVNSKEAELIKISVLESKSGAALRNLLLEAGIKIESDQIAKVKLGALDSYQGVDTDKDGILDEMEPAIGTDPMLGDSDSDGFTDSAELLAGYNPLGKGVWLYDAAIADKYKGKFLLQQVSNTTYAWYVSLGGLRYYLGSANDNFGAMRNNTYWTREIGS</sequence>
<keyword evidence="6" id="KW-0812">Transmembrane</keyword>
<protein>
    <submittedName>
        <fullName evidence="7">Uncharacterized protein</fullName>
    </submittedName>
</protein>
<keyword evidence="3" id="KW-0732">Signal</keyword>
<comment type="caution">
    <text evidence="7">The sequence shown here is derived from an EMBL/GenBank/DDBJ whole genome shotgun (WGS) entry which is preliminary data.</text>
</comment>
<evidence type="ECO:0000256" key="5">
    <source>
        <dbReference type="SAM" id="Coils"/>
    </source>
</evidence>
<keyword evidence="2" id="KW-0964">Secreted</keyword>
<dbReference type="Gene3D" id="6.10.250.3150">
    <property type="match status" value="1"/>
</dbReference>
<feature type="transmembrane region" description="Helical" evidence="6">
    <location>
        <begin position="86"/>
        <end position="104"/>
    </location>
</feature>
<dbReference type="Pfam" id="PF18884">
    <property type="entry name" value="TSP3_bac"/>
    <property type="match status" value="2"/>
</dbReference>
<dbReference type="EMBL" id="PFAM01000008">
    <property type="protein sequence ID" value="PIT96296.1"/>
    <property type="molecule type" value="Genomic_DNA"/>
</dbReference>
<evidence type="ECO:0000256" key="1">
    <source>
        <dbReference type="ARBA" id="ARBA00004613"/>
    </source>
</evidence>
<proteinExistence type="predicted"/>
<gene>
    <name evidence="7" type="ORF">COT94_01225</name>
</gene>
<evidence type="ECO:0000256" key="4">
    <source>
        <dbReference type="ARBA" id="ARBA00022837"/>
    </source>
</evidence>
<comment type="subcellular location">
    <subcellularLocation>
        <location evidence="1">Secreted</location>
    </subcellularLocation>
</comment>
<dbReference type="Proteomes" id="UP000228533">
    <property type="component" value="Unassembled WGS sequence"/>
</dbReference>
<keyword evidence="6" id="KW-0472">Membrane</keyword>
<evidence type="ECO:0000256" key="3">
    <source>
        <dbReference type="ARBA" id="ARBA00022729"/>
    </source>
</evidence>
<keyword evidence="6" id="KW-1133">Transmembrane helix</keyword>
<name>A0A2M6WU84_9BACT</name>
<evidence type="ECO:0000313" key="7">
    <source>
        <dbReference type="EMBL" id="PIT96296.1"/>
    </source>
</evidence>
<organism evidence="7 8">
    <name type="scientific">Candidatus Falkowbacteria bacterium CG10_big_fil_rev_8_21_14_0_10_37_14</name>
    <dbReference type="NCBI Taxonomy" id="1974561"/>
    <lineage>
        <taxon>Bacteria</taxon>
        <taxon>Candidatus Falkowiibacteriota</taxon>
    </lineage>
</organism>
<feature type="coiled-coil region" evidence="5">
    <location>
        <begin position="117"/>
        <end position="186"/>
    </location>
</feature>
<reference evidence="8" key="1">
    <citation type="submission" date="2017-09" db="EMBL/GenBank/DDBJ databases">
        <title>Depth-based differentiation of microbial function through sediment-hosted aquifers and enrichment of novel symbionts in the deep terrestrial subsurface.</title>
        <authorList>
            <person name="Probst A.J."/>
            <person name="Ladd B."/>
            <person name="Jarett J.K."/>
            <person name="Geller-Mcgrath D.E."/>
            <person name="Sieber C.M.K."/>
            <person name="Emerson J.B."/>
            <person name="Anantharaman K."/>
            <person name="Thomas B.C."/>
            <person name="Malmstrom R."/>
            <person name="Stieglmeier M."/>
            <person name="Klingl A."/>
            <person name="Woyke T."/>
            <person name="Ryan C.M."/>
            <person name="Banfield J.F."/>
        </authorList>
    </citation>
    <scope>NUCLEOTIDE SEQUENCE [LARGE SCALE GENOMIC DNA]</scope>
</reference>
<accession>A0A2M6WU84</accession>
<dbReference type="InterPro" id="IPR059100">
    <property type="entry name" value="TSP3_bac"/>
</dbReference>